<reference evidence="1 2" key="1">
    <citation type="journal article" date="2022" name="New Phytol.">
        <title>Ecological generalism drives hyperdiversity of secondary metabolite gene clusters in xylarialean endophytes.</title>
        <authorList>
            <person name="Franco M.E.E."/>
            <person name="Wisecaver J.H."/>
            <person name="Arnold A.E."/>
            <person name="Ju Y.M."/>
            <person name="Slot J.C."/>
            <person name="Ahrendt S."/>
            <person name="Moore L.P."/>
            <person name="Eastman K.E."/>
            <person name="Scott K."/>
            <person name="Konkel Z."/>
            <person name="Mondo S.J."/>
            <person name="Kuo A."/>
            <person name="Hayes R.D."/>
            <person name="Haridas S."/>
            <person name="Andreopoulos B."/>
            <person name="Riley R."/>
            <person name="LaButti K."/>
            <person name="Pangilinan J."/>
            <person name="Lipzen A."/>
            <person name="Amirebrahimi M."/>
            <person name="Yan J."/>
            <person name="Adam C."/>
            <person name="Keymanesh K."/>
            <person name="Ng V."/>
            <person name="Louie K."/>
            <person name="Northen T."/>
            <person name="Drula E."/>
            <person name="Henrissat B."/>
            <person name="Hsieh H.M."/>
            <person name="Youens-Clark K."/>
            <person name="Lutzoni F."/>
            <person name="Miadlikowska J."/>
            <person name="Eastwood D.C."/>
            <person name="Hamelin R.C."/>
            <person name="Grigoriev I.V."/>
            <person name="U'Ren J.M."/>
        </authorList>
    </citation>
    <scope>NUCLEOTIDE SEQUENCE [LARGE SCALE GENOMIC DNA]</scope>
    <source>
        <strain evidence="1 2">CBS 119005</strain>
    </source>
</reference>
<gene>
    <name evidence="1" type="ORF">F4820DRAFT_460592</name>
</gene>
<comment type="caution">
    <text evidence="1">The sequence shown here is derived from an EMBL/GenBank/DDBJ whole genome shotgun (WGS) entry which is preliminary data.</text>
</comment>
<protein>
    <submittedName>
        <fullName evidence="1">Uncharacterized protein</fullName>
    </submittedName>
</protein>
<organism evidence="1 2">
    <name type="scientific">Hypoxylon rubiginosum</name>
    <dbReference type="NCBI Taxonomy" id="110542"/>
    <lineage>
        <taxon>Eukaryota</taxon>
        <taxon>Fungi</taxon>
        <taxon>Dikarya</taxon>
        <taxon>Ascomycota</taxon>
        <taxon>Pezizomycotina</taxon>
        <taxon>Sordariomycetes</taxon>
        <taxon>Xylariomycetidae</taxon>
        <taxon>Xylariales</taxon>
        <taxon>Hypoxylaceae</taxon>
        <taxon>Hypoxylon</taxon>
    </lineage>
</organism>
<accession>A0ACB9YRT0</accession>
<dbReference type="Proteomes" id="UP001497700">
    <property type="component" value="Unassembled WGS sequence"/>
</dbReference>
<sequence length="507" mass="56745">MSLYVDSAANTLTSASLDSYLKAYSINEPSKENGNGTIGLTPLALAARSGQFEAARLLLDKGAEVDALSTLHRTPLWIITSRGRGGSRAEVVNLLLKHGADAKYSHPNLHDGSTPLENELKQLKDPEVIQLLVQNGGQTEAATKLADKLGNPEIDDAMKSTKQRSNLRDTIVNLIAALILFIIAWANSAALTGIANKVLRKFQISGNKDSSTAKRISAEIPEPKTKEDFKKSIDDFVDKHKLGKFFKDEDSKPLLEKIMSKALDLQNDDSSVLGQSTNTDNLVKFALYQPVIYCDDSGSMNPTYNSQGEDRIKDQWELVRRIASICTKVVPDDLGVHLRFINSEPPNADGLRMIDIETIMSQVKATGCTEIGTNLRERILKPLLYTQYNERVKKMKRPLFVSIITDGIPYGRAEKRYTLRDEIIKCQDYLRENGLPLRAVVFQISQIGSDPDSKDFLQELKEEDLENVYITAQQLDAKFRELRENERDLESWLFQTLLEPILDTKSD</sequence>
<evidence type="ECO:0000313" key="1">
    <source>
        <dbReference type="EMBL" id="KAI4861947.1"/>
    </source>
</evidence>
<evidence type="ECO:0000313" key="2">
    <source>
        <dbReference type="Proteomes" id="UP001497700"/>
    </source>
</evidence>
<proteinExistence type="predicted"/>
<keyword evidence="2" id="KW-1185">Reference proteome</keyword>
<dbReference type="EMBL" id="MU393538">
    <property type="protein sequence ID" value="KAI4861947.1"/>
    <property type="molecule type" value="Genomic_DNA"/>
</dbReference>
<name>A0ACB9YRT0_9PEZI</name>